<reference evidence="10" key="1">
    <citation type="submission" date="2015-05" db="UniProtKB">
        <authorList>
            <consortium name="EnsemblMetazoa"/>
        </authorList>
    </citation>
    <scope>IDENTIFICATION</scope>
</reference>
<dbReference type="Proteomes" id="UP000015103">
    <property type="component" value="Unassembled WGS sequence"/>
</dbReference>
<keyword evidence="5" id="KW-0552">Olfaction</keyword>
<keyword evidence="3" id="KW-0716">Sensory transduction</keyword>
<sequence length="395" mass="45807">FNFDKEETILYAIQKLCFYMGFLYDNNSWASIFLVLKAVIMVLLSFLHFTLAIILDSEKVGRLSLMEIFHYSTVEGYSLLVVLSFVYKSKQIKLFRQALSEEIKQRKMLLTPRQEKITIDLNKFLEIFWKYAYGFIIVVGFLTLVRRPLFDRGSAMATCYEGWLWFEVDTWPKWAGVAIFHVLIAVHTVHIQYLSMISLTTHVKYLGSLCEILAVYIKDSFERNYYDELNLSYKKYISREKFIKMRVSKIIQQHQRLLSLIDMFKDLYNAFLLSVALVTGLVICTLIYIVTDPNSSTTLIIQCTSLLAVEGTYVSIYCWVGQQLTDKCAVIRNAIFDIAWYDLPISEQKSLLNIMIACTKDQVLMASGLQEFSMKGLSELLKATFSCFNMLKAIR</sequence>
<evidence type="ECO:0000256" key="7">
    <source>
        <dbReference type="ARBA" id="ARBA00023136"/>
    </source>
</evidence>
<dbReference type="PANTHER" id="PTHR21137:SF35">
    <property type="entry name" value="ODORANT RECEPTOR 19A-RELATED"/>
    <property type="match status" value="1"/>
</dbReference>
<dbReference type="OMA" id="CEILAVY"/>
<evidence type="ECO:0000256" key="4">
    <source>
        <dbReference type="ARBA" id="ARBA00022692"/>
    </source>
</evidence>
<dbReference type="EMBL" id="ACPB03003209">
    <property type="status" value="NOT_ANNOTATED_CDS"/>
    <property type="molecule type" value="Genomic_DNA"/>
</dbReference>
<evidence type="ECO:0000256" key="3">
    <source>
        <dbReference type="ARBA" id="ARBA00022606"/>
    </source>
</evidence>
<evidence type="ECO:0000313" key="10">
    <source>
        <dbReference type="EnsemblMetazoa" id="RPRC000065-PA"/>
    </source>
</evidence>
<dbReference type="VEuPathDB" id="VectorBase:RPRC000065"/>
<keyword evidence="8" id="KW-0675">Receptor</keyword>
<comment type="subcellular location">
    <subcellularLocation>
        <location evidence="1">Cell membrane</location>
        <topology evidence="1">Multi-pass membrane protein</topology>
    </subcellularLocation>
</comment>
<dbReference type="FunCoup" id="T1H7T5">
    <property type="interactions" value="92"/>
</dbReference>
<keyword evidence="7" id="KW-0472">Membrane</keyword>
<dbReference type="PANTHER" id="PTHR21137">
    <property type="entry name" value="ODORANT RECEPTOR"/>
    <property type="match status" value="1"/>
</dbReference>
<organism evidence="10 11">
    <name type="scientific">Rhodnius prolixus</name>
    <name type="common">Triatomid bug</name>
    <dbReference type="NCBI Taxonomy" id="13249"/>
    <lineage>
        <taxon>Eukaryota</taxon>
        <taxon>Metazoa</taxon>
        <taxon>Ecdysozoa</taxon>
        <taxon>Arthropoda</taxon>
        <taxon>Hexapoda</taxon>
        <taxon>Insecta</taxon>
        <taxon>Pterygota</taxon>
        <taxon>Neoptera</taxon>
        <taxon>Paraneoptera</taxon>
        <taxon>Hemiptera</taxon>
        <taxon>Heteroptera</taxon>
        <taxon>Panheteroptera</taxon>
        <taxon>Cimicomorpha</taxon>
        <taxon>Reduviidae</taxon>
        <taxon>Triatominae</taxon>
        <taxon>Rhodnius</taxon>
    </lineage>
</organism>
<evidence type="ECO:0000256" key="8">
    <source>
        <dbReference type="ARBA" id="ARBA00023170"/>
    </source>
</evidence>
<dbReference type="HOGENOM" id="CLU_695548_0_0_1"/>
<evidence type="ECO:0000256" key="1">
    <source>
        <dbReference type="ARBA" id="ARBA00004651"/>
    </source>
</evidence>
<dbReference type="InParanoid" id="T1H7T5"/>
<dbReference type="GO" id="GO:0005549">
    <property type="term" value="F:odorant binding"/>
    <property type="evidence" value="ECO:0007669"/>
    <property type="project" value="InterPro"/>
</dbReference>
<dbReference type="EnsemblMetazoa" id="RPRC000065-RA">
    <property type="protein sequence ID" value="RPRC000065-PA"/>
    <property type="gene ID" value="RPRC000065"/>
</dbReference>
<evidence type="ECO:0000256" key="2">
    <source>
        <dbReference type="ARBA" id="ARBA00022475"/>
    </source>
</evidence>
<keyword evidence="6" id="KW-1133">Transmembrane helix</keyword>
<accession>T1H7T5</accession>
<dbReference type="eggNOG" id="ENOG502RWZC">
    <property type="taxonomic scope" value="Eukaryota"/>
</dbReference>
<dbReference type="GO" id="GO:0007165">
    <property type="term" value="P:signal transduction"/>
    <property type="evidence" value="ECO:0007669"/>
    <property type="project" value="UniProtKB-KW"/>
</dbReference>
<name>T1H7T5_RHOPR</name>
<proteinExistence type="predicted"/>
<keyword evidence="11" id="KW-1185">Reference proteome</keyword>
<keyword evidence="4" id="KW-0812">Transmembrane</keyword>
<evidence type="ECO:0000256" key="6">
    <source>
        <dbReference type="ARBA" id="ARBA00022989"/>
    </source>
</evidence>
<evidence type="ECO:0000313" key="11">
    <source>
        <dbReference type="Proteomes" id="UP000015103"/>
    </source>
</evidence>
<dbReference type="GO" id="GO:0004984">
    <property type="term" value="F:olfactory receptor activity"/>
    <property type="evidence" value="ECO:0007669"/>
    <property type="project" value="InterPro"/>
</dbReference>
<evidence type="ECO:0000256" key="5">
    <source>
        <dbReference type="ARBA" id="ARBA00022725"/>
    </source>
</evidence>
<dbReference type="Pfam" id="PF02949">
    <property type="entry name" value="7tm_6"/>
    <property type="match status" value="1"/>
</dbReference>
<keyword evidence="2" id="KW-1003">Cell membrane</keyword>
<evidence type="ECO:0000256" key="9">
    <source>
        <dbReference type="ARBA" id="ARBA00023224"/>
    </source>
</evidence>
<dbReference type="AlphaFoldDB" id="T1H7T5"/>
<protein>
    <submittedName>
        <fullName evidence="10">Uncharacterized protein</fullName>
    </submittedName>
</protein>
<dbReference type="InterPro" id="IPR004117">
    <property type="entry name" value="7tm6_olfct_rcpt"/>
</dbReference>
<keyword evidence="9" id="KW-0807">Transducer</keyword>
<dbReference type="GO" id="GO:0005886">
    <property type="term" value="C:plasma membrane"/>
    <property type="evidence" value="ECO:0007669"/>
    <property type="project" value="UniProtKB-SubCell"/>
</dbReference>